<name>A0A183PLM7_9TREM</name>
<dbReference type="Proteomes" id="UP000269396">
    <property type="component" value="Unassembled WGS sequence"/>
</dbReference>
<sequence>MTVEILRESLINGNVNELVAVIHDAPSDSEMSILETCPVLGSNPIVPEIPCTNSDLSSSQKHDVLLNAHEIIAVSAHEETENESSSIMNTVALNGAHHFTTKVPDESTYRDPL</sequence>
<protein>
    <submittedName>
        <fullName evidence="1">Uncharacterized protein</fullName>
    </submittedName>
</protein>
<dbReference type="AlphaFoldDB" id="A0A183PLM7"/>
<evidence type="ECO:0000313" key="2">
    <source>
        <dbReference type="Proteomes" id="UP000269396"/>
    </source>
</evidence>
<keyword evidence="2" id="KW-1185">Reference proteome</keyword>
<accession>A0A183PLM7</accession>
<proteinExistence type="predicted"/>
<evidence type="ECO:0000313" key="1">
    <source>
        <dbReference type="EMBL" id="VDP68129.1"/>
    </source>
</evidence>
<organism evidence="1 2">
    <name type="scientific">Schistosoma mattheei</name>
    <dbReference type="NCBI Taxonomy" id="31246"/>
    <lineage>
        <taxon>Eukaryota</taxon>
        <taxon>Metazoa</taxon>
        <taxon>Spiralia</taxon>
        <taxon>Lophotrochozoa</taxon>
        <taxon>Platyhelminthes</taxon>
        <taxon>Trematoda</taxon>
        <taxon>Digenea</taxon>
        <taxon>Strigeidida</taxon>
        <taxon>Schistosomatoidea</taxon>
        <taxon>Schistosomatidae</taxon>
        <taxon>Schistosoma</taxon>
    </lineage>
</organism>
<reference evidence="1 2" key="1">
    <citation type="submission" date="2018-11" db="EMBL/GenBank/DDBJ databases">
        <authorList>
            <consortium name="Pathogen Informatics"/>
        </authorList>
    </citation>
    <scope>NUCLEOTIDE SEQUENCE [LARGE SCALE GENOMIC DNA]</scope>
    <source>
        <strain>Denwood</strain>
        <strain evidence="2">Zambia</strain>
    </source>
</reference>
<dbReference type="EMBL" id="UZAL01035640">
    <property type="protein sequence ID" value="VDP68129.1"/>
    <property type="molecule type" value="Genomic_DNA"/>
</dbReference>
<gene>
    <name evidence="1" type="ORF">SMTD_LOCUS15263</name>
</gene>